<evidence type="ECO:0000313" key="1">
    <source>
        <dbReference type="EMBL" id="CAG8536933.1"/>
    </source>
</evidence>
<evidence type="ECO:0000313" key="2">
    <source>
        <dbReference type="Proteomes" id="UP000789375"/>
    </source>
</evidence>
<reference evidence="1" key="1">
    <citation type="submission" date="2021-06" db="EMBL/GenBank/DDBJ databases">
        <authorList>
            <person name="Kallberg Y."/>
            <person name="Tangrot J."/>
            <person name="Rosling A."/>
        </authorList>
    </citation>
    <scope>NUCLEOTIDE SEQUENCE</scope>
    <source>
        <strain evidence="1">87-6 pot B 2015</strain>
    </source>
</reference>
<dbReference type="EMBL" id="CAJVPP010001145">
    <property type="protein sequence ID" value="CAG8536933.1"/>
    <property type="molecule type" value="Genomic_DNA"/>
</dbReference>
<comment type="caution">
    <text evidence="1">The sequence shown here is derived from an EMBL/GenBank/DDBJ whole genome shotgun (WGS) entry which is preliminary data.</text>
</comment>
<proteinExistence type="predicted"/>
<accession>A0A9N9ALC0</accession>
<dbReference type="AlphaFoldDB" id="A0A9N9ALC0"/>
<gene>
    <name evidence="1" type="ORF">FMOSSE_LOCUS5786</name>
</gene>
<protein>
    <submittedName>
        <fullName evidence="1">11391_t:CDS:1</fullName>
    </submittedName>
</protein>
<sequence>MSKIAIGDETNGCLSIQLVKICTKFTNSIYSYALVNRNLGRGTYGFMDISSYFIVQNSYQFIEKLNITLSGTDRLNIQEFVLTLSTLAPSIEFSDYNGNLPAIITSQQLSSFTLIEIQMNAQILNAIKQCF</sequence>
<keyword evidence="2" id="KW-1185">Reference proteome</keyword>
<organism evidence="1 2">
    <name type="scientific">Funneliformis mosseae</name>
    <name type="common">Endomycorrhizal fungus</name>
    <name type="synonym">Glomus mosseae</name>
    <dbReference type="NCBI Taxonomy" id="27381"/>
    <lineage>
        <taxon>Eukaryota</taxon>
        <taxon>Fungi</taxon>
        <taxon>Fungi incertae sedis</taxon>
        <taxon>Mucoromycota</taxon>
        <taxon>Glomeromycotina</taxon>
        <taxon>Glomeromycetes</taxon>
        <taxon>Glomerales</taxon>
        <taxon>Glomeraceae</taxon>
        <taxon>Funneliformis</taxon>
    </lineage>
</organism>
<name>A0A9N9ALC0_FUNMO</name>
<dbReference type="Proteomes" id="UP000789375">
    <property type="component" value="Unassembled WGS sequence"/>
</dbReference>